<dbReference type="PANTHER" id="PTHR35008:SF4">
    <property type="entry name" value="BLL4482 PROTEIN"/>
    <property type="match status" value="1"/>
</dbReference>
<dbReference type="Pfam" id="PF21342">
    <property type="entry name" value="SoxA-TsdA_cyt-c"/>
    <property type="match status" value="1"/>
</dbReference>
<dbReference type="SUPFAM" id="SSF46626">
    <property type="entry name" value="Cytochrome c"/>
    <property type="match status" value="2"/>
</dbReference>
<sequence length="337" mass="37819">MKYLRTAWFPVLLGVVFLGIVLGRFLLAPHKTIVQSARDPFPENELWTPPREEEIPSDSVGDLIRYGRELVVNTSRYLGPRGIVNTVSNGMNCQNCHLDAGTRNFANPFSAVASTYPKYRERSGRVESIEFRVNDCLLRSLNGQAIDSAGPEMRAYVAYLEWIGKDVPKGFKPRGAATGDLPFLARAADPARGVRVFSANCVRCHGENGSGVYNNDSTAFIYPPLWGDHSFNAMAGMYSLSRLAGFIKFNMPFGIADWKNPQLSDEDAWDVAAYVASQNRPVKSFPGDWKNISKKPLDYPFGPYADPFSERQHKYGPFEEIKKSREKEMSEKKVNKK</sequence>
<proteinExistence type="predicted"/>
<dbReference type="EMBL" id="FQUU01000023">
    <property type="protein sequence ID" value="SHF92096.1"/>
    <property type="molecule type" value="Genomic_DNA"/>
</dbReference>
<organism evidence="8 9">
    <name type="scientific">Flavisolibacter ginsengisoli DSM 18119</name>
    <dbReference type="NCBI Taxonomy" id="1121884"/>
    <lineage>
        <taxon>Bacteria</taxon>
        <taxon>Pseudomonadati</taxon>
        <taxon>Bacteroidota</taxon>
        <taxon>Chitinophagia</taxon>
        <taxon>Chitinophagales</taxon>
        <taxon>Chitinophagaceae</taxon>
        <taxon>Flavisolibacter</taxon>
    </lineage>
</organism>
<dbReference type="Pfam" id="PF00034">
    <property type="entry name" value="Cytochrom_C"/>
    <property type="match status" value="1"/>
</dbReference>
<dbReference type="Proteomes" id="UP000184048">
    <property type="component" value="Unassembled WGS sequence"/>
</dbReference>
<evidence type="ECO:0000313" key="9">
    <source>
        <dbReference type="Proteomes" id="UP000184048"/>
    </source>
</evidence>
<dbReference type="InterPro" id="IPR051459">
    <property type="entry name" value="Cytochrome_c-type_DH"/>
</dbReference>
<dbReference type="GO" id="GO:0046872">
    <property type="term" value="F:metal ion binding"/>
    <property type="evidence" value="ECO:0007669"/>
    <property type="project" value="UniProtKB-KW"/>
</dbReference>
<feature type="compositionally biased region" description="Basic and acidic residues" evidence="5">
    <location>
        <begin position="308"/>
        <end position="337"/>
    </location>
</feature>
<reference evidence="8 9" key="1">
    <citation type="submission" date="2016-11" db="EMBL/GenBank/DDBJ databases">
        <authorList>
            <person name="Jaros S."/>
            <person name="Januszkiewicz K."/>
            <person name="Wedrychowicz H."/>
        </authorList>
    </citation>
    <scope>NUCLEOTIDE SEQUENCE [LARGE SCALE GENOMIC DNA]</scope>
    <source>
        <strain evidence="8 9">DSM 18119</strain>
    </source>
</reference>
<evidence type="ECO:0000259" key="7">
    <source>
        <dbReference type="PROSITE" id="PS51007"/>
    </source>
</evidence>
<feature type="domain" description="Cytochrome c" evidence="7">
    <location>
        <begin position="188"/>
        <end position="279"/>
    </location>
</feature>
<gene>
    <name evidence="8" type="ORF">SAMN02745131_03868</name>
</gene>
<dbReference type="GO" id="GO:0020037">
    <property type="term" value="F:heme binding"/>
    <property type="evidence" value="ECO:0007669"/>
    <property type="project" value="InterPro"/>
</dbReference>
<keyword evidence="6" id="KW-1133">Transmembrane helix</keyword>
<dbReference type="AlphaFoldDB" id="A0A1M5FKR6"/>
<evidence type="ECO:0000256" key="1">
    <source>
        <dbReference type="ARBA" id="ARBA00022617"/>
    </source>
</evidence>
<evidence type="ECO:0000256" key="3">
    <source>
        <dbReference type="ARBA" id="ARBA00023004"/>
    </source>
</evidence>
<dbReference type="InterPro" id="IPR036909">
    <property type="entry name" value="Cyt_c-like_dom_sf"/>
</dbReference>
<feature type="region of interest" description="Disordered" evidence="5">
    <location>
        <begin position="305"/>
        <end position="337"/>
    </location>
</feature>
<keyword evidence="6" id="KW-0472">Membrane</keyword>
<dbReference type="Gene3D" id="1.10.760.10">
    <property type="entry name" value="Cytochrome c-like domain"/>
    <property type="match status" value="2"/>
</dbReference>
<keyword evidence="6" id="KW-0812">Transmembrane</keyword>
<keyword evidence="2 4" id="KW-0479">Metal-binding</keyword>
<dbReference type="GO" id="GO:0009055">
    <property type="term" value="F:electron transfer activity"/>
    <property type="evidence" value="ECO:0007669"/>
    <property type="project" value="InterPro"/>
</dbReference>
<evidence type="ECO:0000256" key="6">
    <source>
        <dbReference type="SAM" id="Phobius"/>
    </source>
</evidence>
<dbReference type="InterPro" id="IPR009056">
    <property type="entry name" value="Cyt_c-like_dom"/>
</dbReference>
<protein>
    <submittedName>
        <fullName evidence="8">Cytochrome c</fullName>
    </submittedName>
</protein>
<dbReference type="RefSeq" id="WP_245793227.1">
    <property type="nucleotide sequence ID" value="NZ_FQUU01000023.1"/>
</dbReference>
<evidence type="ECO:0000256" key="5">
    <source>
        <dbReference type="SAM" id="MobiDB-lite"/>
    </source>
</evidence>
<name>A0A1M5FKR6_9BACT</name>
<keyword evidence="1 4" id="KW-0349">Heme</keyword>
<evidence type="ECO:0000256" key="2">
    <source>
        <dbReference type="ARBA" id="ARBA00022723"/>
    </source>
</evidence>
<dbReference type="PANTHER" id="PTHR35008">
    <property type="entry name" value="BLL4482 PROTEIN-RELATED"/>
    <property type="match status" value="1"/>
</dbReference>
<evidence type="ECO:0000313" key="8">
    <source>
        <dbReference type="EMBL" id="SHF92096.1"/>
    </source>
</evidence>
<keyword evidence="9" id="KW-1185">Reference proteome</keyword>
<evidence type="ECO:0000256" key="4">
    <source>
        <dbReference type="PROSITE-ProRule" id="PRU00433"/>
    </source>
</evidence>
<dbReference type="STRING" id="1121884.SAMN02745131_03868"/>
<feature type="transmembrane region" description="Helical" evidence="6">
    <location>
        <begin position="7"/>
        <end position="27"/>
    </location>
</feature>
<dbReference type="PROSITE" id="PS51007">
    <property type="entry name" value="CYTC"/>
    <property type="match status" value="1"/>
</dbReference>
<accession>A0A1M5FKR6</accession>
<keyword evidence="3 4" id="KW-0408">Iron</keyword>